<feature type="compositionally biased region" description="Polar residues" evidence="1">
    <location>
        <begin position="31"/>
        <end position="42"/>
    </location>
</feature>
<protein>
    <submittedName>
        <fullName evidence="2">Uncharacterized protein</fullName>
    </submittedName>
</protein>
<accession>A0A6H5H5Y8</accession>
<feature type="non-terminal residue" evidence="2">
    <location>
        <position position="51"/>
    </location>
</feature>
<evidence type="ECO:0000313" key="3">
    <source>
        <dbReference type="Proteomes" id="UP000479000"/>
    </source>
</evidence>
<feature type="region of interest" description="Disordered" evidence="1">
    <location>
        <begin position="1"/>
        <end position="51"/>
    </location>
</feature>
<evidence type="ECO:0000313" key="2">
    <source>
        <dbReference type="EMBL" id="CAB0011509.1"/>
    </source>
</evidence>
<keyword evidence="3" id="KW-1185">Reference proteome</keyword>
<reference evidence="2 3" key="1">
    <citation type="submission" date="2020-02" db="EMBL/GenBank/DDBJ databases">
        <authorList>
            <person name="Ferguson B K."/>
        </authorList>
    </citation>
    <scope>NUCLEOTIDE SEQUENCE [LARGE SCALE GENOMIC DNA]</scope>
</reference>
<dbReference type="Proteomes" id="UP000479000">
    <property type="component" value="Unassembled WGS sequence"/>
</dbReference>
<organism evidence="2 3">
    <name type="scientific">Nesidiocoris tenuis</name>
    <dbReference type="NCBI Taxonomy" id="355587"/>
    <lineage>
        <taxon>Eukaryota</taxon>
        <taxon>Metazoa</taxon>
        <taxon>Ecdysozoa</taxon>
        <taxon>Arthropoda</taxon>
        <taxon>Hexapoda</taxon>
        <taxon>Insecta</taxon>
        <taxon>Pterygota</taxon>
        <taxon>Neoptera</taxon>
        <taxon>Paraneoptera</taxon>
        <taxon>Hemiptera</taxon>
        <taxon>Heteroptera</taxon>
        <taxon>Panheteroptera</taxon>
        <taxon>Cimicomorpha</taxon>
        <taxon>Miridae</taxon>
        <taxon>Dicyphina</taxon>
        <taxon>Nesidiocoris</taxon>
    </lineage>
</organism>
<name>A0A6H5H5Y8_9HEMI</name>
<sequence length="51" mass="5773">MFRITMADFLQSGPTRSNRSLPKLANIRKPYQNTEGTVNNPTPFHLGTPKK</sequence>
<proteinExistence type="predicted"/>
<dbReference type="AlphaFoldDB" id="A0A6H5H5Y8"/>
<gene>
    <name evidence="2" type="ORF">NTEN_LOCUS16439</name>
</gene>
<evidence type="ECO:0000256" key="1">
    <source>
        <dbReference type="SAM" id="MobiDB-lite"/>
    </source>
</evidence>
<dbReference type="EMBL" id="CADCXU010024216">
    <property type="protein sequence ID" value="CAB0011509.1"/>
    <property type="molecule type" value="Genomic_DNA"/>
</dbReference>